<accession>A0A6J8DT46</accession>
<dbReference type="AlphaFoldDB" id="A0A6J8DT46"/>
<dbReference type="PANTHER" id="PTHR22803">
    <property type="entry name" value="MANNOSE, PHOSPHOLIPASE, LECTIN RECEPTOR RELATED"/>
    <property type="match status" value="1"/>
</dbReference>
<dbReference type="PROSITE" id="PS00615">
    <property type="entry name" value="C_TYPE_LECTIN_1"/>
    <property type="match status" value="1"/>
</dbReference>
<keyword evidence="1" id="KW-1015">Disulfide bond</keyword>
<reference evidence="3 4" key="1">
    <citation type="submission" date="2020-06" db="EMBL/GenBank/DDBJ databases">
        <authorList>
            <person name="Li R."/>
            <person name="Bekaert M."/>
        </authorList>
    </citation>
    <scope>NUCLEOTIDE SEQUENCE [LARGE SCALE GENOMIC DNA]</scope>
    <source>
        <strain evidence="4">wild</strain>
    </source>
</reference>
<dbReference type="InterPro" id="IPR050111">
    <property type="entry name" value="C-type_lectin/snaclec_domain"/>
</dbReference>
<evidence type="ECO:0000256" key="1">
    <source>
        <dbReference type="ARBA" id="ARBA00023157"/>
    </source>
</evidence>
<evidence type="ECO:0000259" key="2">
    <source>
        <dbReference type="PROSITE" id="PS50041"/>
    </source>
</evidence>
<dbReference type="CDD" id="cd00037">
    <property type="entry name" value="CLECT"/>
    <property type="match status" value="1"/>
</dbReference>
<keyword evidence="4" id="KW-1185">Reference proteome</keyword>
<evidence type="ECO:0000313" key="4">
    <source>
        <dbReference type="Proteomes" id="UP000507470"/>
    </source>
</evidence>
<gene>
    <name evidence="3" type="ORF">MCOR_44813</name>
</gene>
<dbReference type="Proteomes" id="UP000507470">
    <property type="component" value="Unassembled WGS sequence"/>
</dbReference>
<dbReference type="SMART" id="SM00034">
    <property type="entry name" value="CLECT"/>
    <property type="match status" value="1"/>
</dbReference>
<dbReference type="InterPro" id="IPR016186">
    <property type="entry name" value="C-type_lectin-like/link_sf"/>
</dbReference>
<proteinExistence type="predicted"/>
<name>A0A6J8DT46_MYTCO</name>
<dbReference type="Gene3D" id="3.10.100.10">
    <property type="entry name" value="Mannose-Binding Protein A, subunit A"/>
    <property type="match status" value="1"/>
</dbReference>
<dbReference type="SUPFAM" id="SSF56436">
    <property type="entry name" value="C-type lectin-like"/>
    <property type="match status" value="1"/>
</dbReference>
<feature type="domain" description="C-type lectin" evidence="2">
    <location>
        <begin position="91"/>
        <end position="211"/>
    </location>
</feature>
<protein>
    <recommendedName>
        <fullName evidence="2">C-type lectin domain-containing protein</fullName>
    </recommendedName>
</protein>
<dbReference type="OrthoDB" id="6067913at2759"/>
<sequence>MHAEIIEKKKNILTVKRGETILSAHYTTDVYSKSQCLLHDKCCVASFSKESSICRLDKTENCCVATDIATGWNVITRNQYIPMTCAGCISFANSMYSIIKDLKEWEKAKENCKCLGGKLVQLETSEENEFIKDKVRTLNTGVNGYWTGGYNFNNDNDMEWLSKSTQVMPFSDMEAGEPNNPVDQSCMLLWRIYDFRWGDFFCNNQLSYICEFELQ</sequence>
<dbReference type="PROSITE" id="PS50041">
    <property type="entry name" value="C_TYPE_LECTIN_2"/>
    <property type="match status" value="1"/>
</dbReference>
<dbReference type="InterPro" id="IPR001304">
    <property type="entry name" value="C-type_lectin-like"/>
</dbReference>
<dbReference type="Pfam" id="PF00059">
    <property type="entry name" value="Lectin_C"/>
    <property type="match status" value="1"/>
</dbReference>
<dbReference type="InterPro" id="IPR018378">
    <property type="entry name" value="C-type_lectin_CS"/>
</dbReference>
<dbReference type="InterPro" id="IPR016187">
    <property type="entry name" value="CTDL_fold"/>
</dbReference>
<evidence type="ECO:0000313" key="3">
    <source>
        <dbReference type="EMBL" id="CAC5411763.1"/>
    </source>
</evidence>
<dbReference type="EMBL" id="CACVKT020007907">
    <property type="protein sequence ID" value="CAC5411763.1"/>
    <property type="molecule type" value="Genomic_DNA"/>
</dbReference>
<organism evidence="3 4">
    <name type="scientific">Mytilus coruscus</name>
    <name type="common">Sea mussel</name>
    <dbReference type="NCBI Taxonomy" id="42192"/>
    <lineage>
        <taxon>Eukaryota</taxon>
        <taxon>Metazoa</taxon>
        <taxon>Spiralia</taxon>
        <taxon>Lophotrochozoa</taxon>
        <taxon>Mollusca</taxon>
        <taxon>Bivalvia</taxon>
        <taxon>Autobranchia</taxon>
        <taxon>Pteriomorphia</taxon>
        <taxon>Mytilida</taxon>
        <taxon>Mytiloidea</taxon>
        <taxon>Mytilidae</taxon>
        <taxon>Mytilinae</taxon>
        <taxon>Mytilus</taxon>
    </lineage>
</organism>